<dbReference type="Proteomes" id="UP000095751">
    <property type="component" value="Unassembled WGS sequence"/>
</dbReference>
<evidence type="ECO:0000256" key="2">
    <source>
        <dbReference type="ARBA" id="ARBA00023125"/>
    </source>
</evidence>
<protein>
    <recommendedName>
        <fullName evidence="6">HSF-type DNA-binding domain-containing protein</fullName>
    </recommendedName>
</protein>
<dbReference type="PRINTS" id="PR00056">
    <property type="entry name" value="HSFDOMAIN"/>
</dbReference>
<name>A0A1E7F7J6_9STRA</name>
<accession>A0A1E7F7J6</accession>
<evidence type="ECO:0000256" key="1">
    <source>
        <dbReference type="ARBA" id="ARBA00004123"/>
    </source>
</evidence>
<dbReference type="Pfam" id="PF00447">
    <property type="entry name" value="HSF_DNA-bind"/>
    <property type="match status" value="1"/>
</dbReference>
<evidence type="ECO:0000256" key="4">
    <source>
        <dbReference type="RuleBase" id="RU004020"/>
    </source>
</evidence>
<keyword evidence="2" id="KW-0238">DNA-binding</keyword>
<dbReference type="EMBL" id="KV784361">
    <property type="protein sequence ID" value="OEU14126.1"/>
    <property type="molecule type" value="Genomic_DNA"/>
</dbReference>
<evidence type="ECO:0000313" key="7">
    <source>
        <dbReference type="EMBL" id="OEU14126.1"/>
    </source>
</evidence>
<keyword evidence="3" id="KW-0539">Nucleus</keyword>
<dbReference type="PANTHER" id="PTHR10015">
    <property type="entry name" value="HEAT SHOCK TRANSCRIPTION FACTOR"/>
    <property type="match status" value="1"/>
</dbReference>
<reference evidence="7 8" key="1">
    <citation type="submission" date="2016-09" db="EMBL/GenBank/DDBJ databases">
        <title>Extensive genetic diversity and differential bi-allelic expression allows diatom success in the polar Southern Ocean.</title>
        <authorList>
            <consortium name="DOE Joint Genome Institute"/>
            <person name="Mock T."/>
            <person name="Otillar R.P."/>
            <person name="Strauss J."/>
            <person name="Dupont C."/>
            <person name="Frickenhaus S."/>
            <person name="Maumus F."/>
            <person name="Mcmullan M."/>
            <person name="Sanges R."/>
            <person name="Schmutz J."/>
            <person name="Toseland A."/>
            <person name="Valas R."/>
            <person name="Veluchamy A."/>
            <person name="Ward B.J."/>
            <person name="Allen A."/>
            <person name="Barry K."/>
            <person name="Falciatore A."/>
            <person name="Ferrante M."/>
            <person name="Fortunato A.E."/>
            <person name="Gloeckner G."/>
            <person name="Gruber A."/>
            <person name="Hipkin R."/>
            <person name="Janech M."/>
            <person name="Kroth P."/>
            <person name="Leese F."/>
            <person name="Lindquist E."/>
            <person name="Lyon B.R."/>
            <person name="Martin J."/>
            <person name="Mayer C."/>
            <person name="Parker M."/>
            <person name="Quesneville H."/>
            <person name="Raymond J."/>
            <person name="Uhlig C."/>
            <person name="Valentin K.U."/>
            <person name="Worden A.Z."/>
            <person name="Armbrust E.V."/>
            <person name="Bowler C."/>
            <person name="Green B."/>
            <person name="Moulton V."/>
            <person name="Van Oosterhout C."/>
            <person name="Grigoriev I."/>
        </authorList>
    </citation>
    <scope>NUCLEOTIDE SEQUENCE [LARGE SCALE GENOMIC DNA]</scope>
    <source>
        <strain evidence="7 8">CCMP1102</strain>
    </source>
</reference>
<evidence type="ECO:0000259" key="6">
    <source>
        <dbReference type="SMART" id="SM00415"/>
    </source>
</evidence>
<dbReference type="AlphaFoldDB" id="A0A1E7F7J6"/>
<dbReference type="GO" id="GO:0005634">
    <property type="term" value="C:nucleus"/>
    <property type="evidence" value="ECO:0007669"/>
    <property type="project" value="UniProtKB-SubCell"/>
</dbReference>
<comment type="similarity">
    <text evidence="4">Belongs to the HSF family.</text>
</comment>
<dbReference type="SMART" id="SM00415">
    <property type="entry name" value="HSF"/>
    <property type="match status" value="1"/>
</dbReference>
<evidence type="ECO:0000256" key="3">
    <source>
        <dbReference type="ARBA" id="ARBA00023242"/>
    </source>
</evidence>
<sequence length="352" mass="39996">MKFDRIEGKSNWEPIAISQEFGNATTAIAEFVGSSQLIPVTTTSAAATAGVKRYYEVGKNGKNHPVIVVQHNYHDRSRESEADHQQRKHKPRGGVSVPFPLKLHDMLDKAMDDGYGHVVSWQPHGRCFVVHKPQEFQEIVLPMYFKLTKLSSFQRQLNLYGFHRLTSGRDRGGYYHELFLQNKSFLARDMQRVQVKGTGVRARSNPDQEPSFWTMTWCQSPSQIISATVNTVISDDDSSTDIDGMAARRDKSIPNLQISNGTVSTSRSSLSMNKKNMTDQHQNSTYLYKTKRTIDKIVDNDVIFSFGEKSFHYLDPFVPISFSENKSRGKEINQDKIREENFSDGSLASLFL</sequence>
<dbReference type="InterPro" id="IPR000232">
    <property type="entry name" value="HSF_DNA-bd"/>
</dbReference>
<proteinExistence type="inferred from homology"/>
<evidence type="ECO:0000313" key="8">
    <source>
        <dbReference type="Proteomes" id="UP000095751"/>
    </source>
</evidence>
<keyword evidence="8" id="KW-1185">Reference proteome</keyword>
<dbReference type="SUPFAM" id="SSF46785">
    <property type="entry name" value="Winged helix' DNA-binding domain"/>
    <property type="match status" value="1"/>
</dbReference>
<dbReference type="OrthoDB" id="46693at2759"/>
<dbReference type="PANTHER" id="PTHR10015:SF206">
    <property type="entry name" value="HSF-TYPE DNA-BINDING DOMAIN-CONTAINING PROTEIN"/>
    <property type="match status" value="1"/>
</dbReference>
<dbReference type="GO" id="GO:0003700">
    <property type="term" value="F:DNA-binding transcription factor activity"/>
    <property type="evidence" value="ECO:0007669"/>
    <property type="project" value="InterPro"/>
</dbReference>
<dbReference type="InParanoid" id="A0A1E7F7J6"/>
<comment type="subcellular location">
    <subcellularLocation>
        <location evidence="1">Nucleus</location>
    </subcellularLocation>
</comment>
<dbReference type="KEGG" id="fcy:FRACYDRAFT_210108"/>
<feature type="compositionally biased region" description="Basic and acidic residues" evidence="5">
    <location>
        <begin position="74"/>
        <end position="85"/>
    </location>
</feature>
<dbReference type="Gene3D" id="1.10.10.10">
    <property type="entry name" value="Winged helix-like DNA-binding domain superfamily/Winged helix DNA-binding domain"/>
    <property type="match status" value="1"/>
</dbReference>
<evidence type="ECO:0000256" key="5">
    <source>
        <dbReference type="SAM" id="MobiDB-lite"/>
    </source>
</evidence>
<feature type="domain" description="HSF-type DNA-binding" evidence="6">
    <location>
        <begin position="95"/>
        <end position="193"/>
    </location>
</feature>
<dbReference type="GO" id="GO:0043565">
    <property type="term" value="F:sequence-specific DNA binding"/>
    <property type="evidence" value="ECO:0007669"/>
    <property type="project" value="InterPro"/>
</dbReference>
<dbReference type="InterPro" id="IPR036390">
    <property type="entry name" value="WH_DNA-bd_sf"/>
</dbReference>
<organism evidence="7 8">
    <name type="scientific">Fragilariopsis cylindrus CCMP1102</name>
    <dbReference type="NCBI Taxonomy" id="635003"/>
    <lineage>
        <taxon>Eukaryota</taxon>
        <taxon>Sar</taxon>
        <taxon>Stramenopiles</taxon>
        <taxon>Ochrophyta</taxon>
        <taxon>Bacillariophyta</taxon>
        <taxon>Bacillariophyceae</taxon>
        <taxon>Bacillariophycidae</taxon>
        <taxon>Bacillariales</taxon>
        <taxon>Bacillariaceae</taxon>
        <taxon>Fragilariopsis</taxon>
    </lineage>
</organism>
<gene>
    <name evidence="7" type="ORF">FRACYDRAFT_210108</name>
</gene>
<dbReference type="FunFam" id="1.10.10.10:FF:000479">
    <property type="entry name" value="Predicted protein"/>
    <property type="match status" value="1"/>
</dbReference>
<dbReference type="InterPro" id="IPR036388">
    <property type="entry name" value="WH-like_DNA-bd_sf"/>
</dbReference>
<feature type="region of interest" description="Disordered" evidence="5">
    <location>
        <begin position="74"/>
        <end position="95"/>
    </location>
</feature>